<dbReference type="Pfam" id="PF02687">
    <property type="entry name" value="FtsX"/>
    <property type="match status" value="2"/>
</dbReference>
<feature type="transmembrane region" description="Helical" evidence="7">
    <location>
        <begin position="288"/>
        <end position="317"/>
    </location>
</feature>
<keyword evidence="4 7" id="KW-1133">Transmembrane helix</keyword>
<comment type="subcellular location">
    <subcellularLocation>
        <location evidence="1">Cell membrane</location>
        <topology evidence="1">Multi-pass membrane protein</topology>
    </subcellularLocation>
</comment>
<dbReference type="GO" id="GO:0005886">
    <property type="term" value="C:plasma membrane"/>
    <property type="evidence" value="ECO:0007669"/>
    <property type="project" value="UniProtKB-SubCell"/>
</dbReference>
<keyword evidence="3 7" id="KW-0812">Transmembrane</keyword>
<evidence type="ECO:0000256" key="6">
    <source>
        <dbReference type="ARBA" id="ARBA00038076"/>
    </source>
</evidence>
<evidence type="ECO:0000259" key="8">
    <source>
        <dbReference type="Pfam" id="PF02687"/>
    </source>
</evidence>
<feature type="transmembrane region" description="Helical" evidence="7">
    <location>
        <begin position="345"/>
        <end position="369"/>
    </location>
</feature>
<evidence type="ECO:0000313" key="9">
    <source>
        <dbReference type="EMBL" id="ALJ62600.1"/>
    </source>
</evidence>
<accession>A0A0P0GW27</accession>
<feature type="transmembrane region" description="Helical" evidence="7">
    <location>
        <begin position="21"/>
        <end position="45"/>
    </location>
</feature>
<evidence type="ECO:0000256" key="5">
    <source>
        <dbReference type="ARBA" id="ARBA00023136"/>
    </source>
</evidence>
<feature type="transmembrane region" description="Helical" evidence="7">
    <location>
        <begin position="389"/>
        <end position="407"/>
    </location>
</feature>
<dbReference type="InterPro" id="IPR050250">
    <property type="entry name" value="Macrolide_Exporter_MacB"/>
</dbReference>
<dbReference type="Proteomes" id="UP000061809">
    <property type="component" value="Chromosome"/>
</dbReference>
<dbReference type="KEGG" id="bcel:BcellWH2_05400"/>
<feature type="domain" description="ABC3 transporter permease C-terminal" evidence="8">
    <location>
        <begin position="684"/>
        <end position="797"/>
    </location>
</feature>
<protein>
    <submittedName>
        <fullName evidence="9">FtsX-like permease family protein</fullName>
    </submittedName>
</protein>
<dbReference type="GO" id="GO:0022857">
    <property type="term" value="F:transmembrane transporter activity"/>
    <property type="evidence" value="ECO:0007669"/>
    <property type="project" value="TreeGrafter"/>
</dbReference>
<evidence type="ECO:0000256" key="3">
    <source>
        <dbReference type="ARBA" id="ARBA00022692"/>
    </source>
</evidence>
<feature type="transmembrane region" description="Helical" evidence="7">
    <location>
        <begin position="736"/>
        <end position="755"/>
    </location>
</feature>
<sequence length="804" mass="91128">MLQHYFQIAIRHLLKYKTQNLISIVGLAVCLLCFSICMYCSRFFLSIDQCFENHDHIADIVLKSSNGEFFSGTPATVFEQLQDIPLNEVDILTHIANADPRPYNIEMKDGKEYPFTEMSTIEIDSCFRQVFTPKIIAGSWDVAVHTPNAIIMMESTARKVFGENGDPIGKRMVLTKKLMSSPDVTPNSGGTVYTIQAIIKDIPQNNSLNFCNRIDLLVLNDSEGLFQSESRKFTTGCSTFALLHKGKSVQQLEDHLRELNLSSDAFPDNTICATALGKGAYSATFSPYFISVTTALGILILLIGLLNFFHFLTGSFLNRSREYSLRKVLGSSNHQLLSQLFIQSALIILLAFLITFCLIELLAPFFHLTLVVFTLEIDKTSLMKQCSEYLILIFLLNLLICTLTVAYTHRISIQEGIKGNVRRMSKHFIRNTMLCIQFFICWIFVTLAASLYLQTEKTTSTLFGTLSKEEKECILSIPLNYTFMKNEEKLAITERIAQHSGVQEKLLSNNNYAGGISITGFQSEENNRDSNINSSFIYAAPNFFHFMNIPLLKGNNLQNNTEMVIDDVLEKRIPKPILGNILYNFNGGYTVKGITSSFITNVYFQSESLFRSEGMAFLPLKMEGPIEYCYIKCLPAQVKAVEEYASQVLREALPYTLSPQISTLQQDLEEIQGLESKMKNIILFFAIVSVIITLLGVYSAITLDTEHRCKEVAIRKVNGAGLWQILYLFLRMYVRILVITAVIAFPLLYTILQLWKQMYIVFFDDGFCFWICIFIGIVLMTLLTVIFRILKIAKINPVDIIKTE</sequence>
<reference evidence="9 10" key="1">
    <citation type="journal article" date="2015" name="Science">
        <title>Genetic determinants of in vivo fitness and diet responsiveness in multiple human gut Bacteroides.</title>
        <authorList>
            <person name="Wu M."/>
            <person name="McNulty N.P."/>
            <person name="Rodionov D.A."/>
            <person name="Khoroshkin M.S."/>
            <person name="Griffin N.W."/>
            <person name="Cheng J."/>
            <person name="Latreille P."/>
            <person name="Kerstetter R.A."/>
            <person name="Terrapon N."/>
            <person name="Henrissat B."/>
            <person name="Osterman A.L."/>
            <person name="Gordon J.I."/>
        </authorList>
    </citation>
    <scope>NUCLEOTIDE SEQUENCE [LARGE SCALE GENOMIC DNA]</scope>
    <source>
        <strain evidence="9 10">WH2</strain>
    </source>
</reference>
<feature type="domain" description="ABC3 transporter permease C-terminal" evidence="8">
    <location>
        <begin position="296"/>
        <end position="408"/>
    </location>
</feature>
<evidence type="ECO:0000256" key="7">
    <source>
        <dbReference type="SAM" id="Phobius"/>
    </source>
</evidence>
<comment type="similarity">
    <text evidence="6">Belongs to the ABC-4 integral membrane protein family.</text>
</comment>
<dbReference type="RefSeq" id="WP_029428112.1">
    <property type="nucleotide sequence ID" value="NZ_CP012801.1"/>
</dbReference>
<evidence type="ECO:0000256" key="4">
    <source>
        <dbReference type="ARBA" id="ARBA00022989"/>
    </source>
</evidence>
<dbReference type="PANTHER" id="PTHR30572:SF4">
    <property type="entry name" value="ABC TRANSPORTER PERMEASE YTRF"/>
    <property type="match status" value="1"/>
</dbReference>
<dbReference type="InterPro" id="IPR003838">
    <property type="entry name" value="ABC3_permease_C"/>
</dbReference>
<feature type="transmembrane region" description="Helical" evidence="7">
    <location>
        <begin position="428"/>
        <end position="453"/>
    </location>
</feature>
<feature type="transmembrane region" description="Helical" evidence="7">
    <location>
        <begin position="681"/>
        <end position="701"/>
    </location>
</feature>
<evidence type="ECO:0000256" key="1">
    <source>
        <dbReference type="ARBA" id="ARBA00004651"/>
    </source>
</evidence>
<evidence type="ECO:0000256" key="2">
    <source>
        <dbReference type="ARBA" id="ARBA00022475"/>
    </source>
</evidence>
<feature type="transmembrane region" description="Helical" evidence="7">
    <location>
        <begin position="767"/>
        <end position="790"/>
    </location>
</feature>
<dbReference type="EMBL" id="CP012801">
    <property type="protein sequence ID" value="ALJ62600.1"/>
    <property type="molecule type" value="Genomic_DNA"/>
</dbReference>
<dbReference type="PATRIC" id="fig|246787.4.peg.5573"/>
<keyword evidence="2" id="KW-1003">Cell membrane</keyword>
<dbReference type="PANTHER" id="PTHR30572">
    <property type="entry name" value="MEMBRANE COMPONENT OF TRANSPORTER-RELATED"/>
    <property type="match status" value="1"/>
</dbReference>
<proteinExistence type="inferred from homology"/>
<keyword evidence="5 7" id="KW-0472">Membrane</keyword>
<gene>
    <name evidence="9" type="ORF">BcellWH2_05400</name>
</gene>
<name>A0A0P0GW27_9BACE</name>
<dbReference type="AlphaFoldDB" id="A0A0P0GW27"/>
<organism evidence="9 10">
    <name type="scientific">Bacteroides cellulosilyticus</name>
    <dbReference type="NCBI Taxonomy" id="246787"/>
    <lineage>
        <taxon>Bacteria</taxon>
        <taxon>Pseudomonadati</taxon>
        <taxon>Bacteroidota</taxon>
        <taxon>Bacteroidia</taxon>
        <taxon>Bacteroidales</taxon>
        <taxon>Bacteroidaceae</taxon>
        <taxon>Bacteroides</taxon>
    </lineage>
</organism>
<evidence type="ECO:0000313" key="10">
    <source>
        <dbReference type="Proteomes" id="UP000061809"/>
    </source>
</evidence>